<dbReference type="PANTHER" id="PTHR18359:SF0">
    <property type="entry name" value="U3 SMALL NUCLEOLAR RNA-ASSOCIATED PROTEIN 18 HOMOLOG"/>
    <property type="match status" value="1"/>
</dbReference>
<name>A0A8A1M9L8_AJECA</name>
<gene>
    <name evidence="7" type="ORF">I7I51_03608</name>
</gene>
<organism evidence="7 8">
    <name type="scientific">Ajellomyces capsulatus</name>
    <name type="common">Darling's disease fungus</name>
    <name type="synonym">Histoplasma capsulatum</name>
    <dbReference type="NCBI Taxonomy" id="5037"/>
    <lineage>
        <taxon>Eukaryota</taxon>
        <taxon>Fungi</taxon>
        <taxon>Dikarya</taxon>
        <taxon>Ascomycota</taxon>
        <taxon>Pezizomycotina</taxon>
        <taxon>Eurotiomycetes</taxon>
        <taxon>Eurotiomycetidae</taxon>
        <taxon>Onygenales</taxon>
        <taxon>Ajellomycetaceae</taxon>
        <taxon>Histoplasma</taxon>
    </lineage>
</organism>
<dbReference type="PANTHER" id="PTHR18359">
    <property type="entry name" value="WD-REPEAT PROTEIN-RELATED"/>
    <property type="match status" value="1"/>
</dbReference>
<evidence type="ECO:0000313" key="7">
    <source>
        <dbReference type="EMBL" id="QSS61433.1"/>
    </source>
</evidence>
<evidence type="ECO:0000256" key="1">
    <source>
        <dbReference type="ARBA" id="ARBA00004604"/>
    </source>
</evidence>
<dbReference type="GO" id="GO:0006364">
    <property type="term" value="P:rRNA processing"/>
    <property type="evidence" value="ECO:0007669"/>
    <property type="project" value="UniProtKB-KW"/>
</dbReference>
<feature type="region of interest" description="Disordered" evidence="6">
    <location>
        <begin position="130"/>
        <end position="159"/>
    </location>
</feature>
<reference evidence="7" key="1">
    <citation type="submission" date="2021-01" db="EMBL/GenBank/DDBJ databases">
        <title>Chromosome-level genome assembly of a human fungal pathogen reveals clustering of transcriptionally co-regulated genes.</title>
        <authorList>
            <person name="Voorhies M."/>
            <person name="Cohen S."/>
            <person name="Shea T.P."/>
            <person name="Petrus S."/>
            <person name="Munoz J.F."/>
            <person name="Poplawski S."/>
            <person name="Goldman W.E."/>
            <person name="Michael T."/>
            <person name="Cuomo C.A."/>
            <person name="Sil A."/>
            <person name="Beyhan S."/>
        </authorList>
    </citation>
    <scope>NUCLEOTIDE SEQUENCE</scope>
    <source>
        <strain evidence="7">WU24</strain>
    </source>
</reference>
<dbReference type="AlphaFoldDB" id="A0A8A1M9L8"/>
<keyword evidence="5" id="KW-0539">Nucleus</keyword>
<keyword evidence="3" id="KW-0853">WD repeat</keyword>
<dbReference type="Proteomes" id="UP000663671">
    <property type="component" value="Chromosome 5"/>
</dbReference>
<dbReference type="InterPro" id="IPR045161">
    <property type="entry name" value="Utp18"/>
</dbReference>
<dbReference type="OrthoDB" id="1935146at2759"/>
<dbReference type="EMBL" id="CP069111">
    <property type="protein sequence ID" value="QSS61433.1"/>
    <property type="molecule type" value="Genomic_DNA"/>
</dbReference>
<accession>A0A8A1M9L8</accession>
<sequence>MPSKQKVRVKQKKPAAAASALPTIEAGFFVDTHGASDGDDFADNAISESEQIPKDATEETLERLLFGDAAGFHDALRDRDAGAMEIALRDGASEGGDGGVEEEEAQEEGGLEHVDDADLFFLDSGTAGVDDTKLPIAQNASNDQRENEPPAAWEDSDDERITVSLAKNNRLRKLRLTAEDDVVTGSEYIRRLRKQYERLHPAPDWANMSARAAAGAAVAKCWKSYKGRG</sequence>
<proteinExistence type="predicted"/>
<evidence type="ECO:0000313" key="8">
    <source>
        <dbReference type="Proteomes" id="UP000663671"/>
    </source>
</evidence>
<comment type="subcellular location">
    <subcellularLocation>
        <location evidence="1">Nucleus</location>
        <location evidence="1">Nucleolus</location>
    </subcellularLocation>
</comment>
<evidence type="ECO:0000256" key="6">
    <source>
        <dbReference type="SAM" id="MobiDB-lite"/>
    </source>
</evidence>
<evidence type="ECO:0000256" key="2">
    <source>
        <dbReference type="ARBA" id="ARBA00022552"/>
    </source>
</evidence>
<dbReference type="VEuPathDB" id="FungiDB:I7I51_03608"/>
<feature type="compositionally biased region" description="Acidic residues" evidence="6">
    <location>
        <begin position="99"/>
        <end position="109"/>
    </location>
</feature>
<evidence type="ECO:0000256" key="5">
    <source>
        <dbReference type="ARBA" id="ARBA00023242"/>
    </source>
</evidence>
<evidence type="ECO:0000256" key="3">
    <source>
        <dbReference type="ARBA" id="ARBA00022574"/>
    </source>
</evidence>
<keyword evidence="2" id="KW-0698">rRNA processing</keyword>
<feature type="region of interest" description="Disordered" evidence="6">
    <location>
        <begin position="90"/>
        <end position="113"/>
    </location>
</feature>
<dbReference type="GO" id="GO:0032040">
    <property type="term" value="C:small-subunit processome"/>
    <property type="evidence" value="ECO:0007669"/>
    <property type="project" value="TreeGrafter"/>
</dbReference>
<protein>
    <submittedName>
        <fullName evidence="7">Uncharacterized protein</fullName>
    </submittedName>
</protein>
<keyword evidence="4" id="KW-0677">Repeat</keyword>
<dbReference type="GO" id="GO:0034388">
    <property type="term" value="C:Pwp2p-containing subcomplex of 90S preribosome"/>
    <property type="evidence" value="ECO:0007669"/>
    <property type="project" value="TreeGrafter"/>
</dbReference>
<evidence type="ECO:0000256" key="4">
    <source>
        <dbReference type="ARBA" id="ARBA00022737"/>
    </source>
</evidence>